<evidence type="ECO:0000313" key="1">
    <source>
        <dbReference type="EMBL" id="VDO53136.1"/>
    </source>
</evidence>
<dbReference type="WBParaSite" id="HPLM_0001453601-mRNA-1">
    <property type="protein sequence ID" value="HPLM_0001453601-mRNA-1"/>
    <property type="gene ID" value="HPLM_0001453601"/>
</dbReference>
<dbReference type="EMBL" id="UZAF01018601">
    <property type="protein sequence ID" value="VDO53136.1"/>
    <property type="molecule type" value="Genomic_DNA"/>
</dbReference>
<dbReference type="STRING" id="6290.A0A0N4WSL4"/>
<keyword evidence="2" id="KW-1185">Reference proteome</keyword>
<name>A0A0N4WSL4_HAEPC</name>
<proteinExistence type="predicted"/>
<evidence type="ECO:0000313" key="2">
    <source>
        <dbReference type="Proteomes" id="UP000268014"/>
    </source>
</evidence>
<protein>
    <submittedName>
        <fullName evidence="3">Peptidylprolyl isomerase</fullName>
    </submittedName>
</protein>
<reference evidence="3" key="1">
    <citation type="submission" date="2017-02" db="UniProtKB">
        <authorList>
            <consortium name="WormBaseParasite"/>
        </authorList>
    </citation>
    <scope>IDENTIFICATION</scope>
</reference>
<reference evidence="1 2" key="2">
    <citation type="submission" date="2018-11" db="EMBL/GenBank/DDBJ databases">
        <authorList>
            <consortium name="Pathogen Informatics"/>
        </authorList>
    </citation>
    <scope>NUCLEOTIDE SEQUENCE [LARGE SCALE GENOMIC DNA]</scope>
    <source>
        <strain evidence="1 2">MHpl1</strain>
    </source>
</reference>
<dbReference type="AlphaFoldDB" id="A0A0N4WSL4"/>
<organism evidence="3">
    <name type="scientific">Haemonchus placei</name>
    <name type="common">Barber's pole worm</name>
    <dbReference type="NCBI Taxonomy" id="6290"/>
    <lineage>
        <taxon>Eukaryota</taxon>
        <taxon>Metazoa</taxon>
        <taxon>Ecdysozoa</taxon>
        <taxon>Nematoda</taxon>
        <taxon>Chromadorea</taxon>
        <taxon>Rhabditida</taxon>
        <taxon>Rhabditina</taxon>
        <taxon>Rhabditomorpha</taxon>
        <taxon>Strongyloidea</taxon>
        <taxon>Trichostrongylidae</taxon>
        <taxon>Haemonchus</taxon>
    </lineage>
</organism>
<evidence type="ECO:0000313" key="3">
    <source>
        <dbReference type="WBParaSite" id="HPLM_0001453601-mRNA-1"/>
    </source>
</evidence>
<sequence>MEDLTPSEAELNPAFASGSFETDRIIGGVDKTMMRMGPEWVVPLQYSNSPIVQELAESGEEVGHVEDSLVFVVAYKVSFD</sequence>
<gene>
    <name evidence="1" type="ORF">HPLM_LOCUS14528</name>
</gene>
<dbReference type="Proteomes" id="UP000268014">
    <property type="component" value="Unassembled WGS sequence"/>
</dbReference>
<dbReference type="OrthoDB" id="21085at2759"/>
<accession>A0A0N4WSL4</accession>